<evidence type="ECO:0000256" key="3">
    <source>
        <dbReference type="ARBA" id="ARBA00022692"/>
    </source>
</evidence>
<feature type="transmembrane region" description="Helical" evidence="6">
    <location>
        <begin position="414"/>
        <end position="434"/>
    </location>
</feature>
<gene>
    <name evidence="7" type="ORF">BC659_1014</name>
</gene>
<evidence type="ECO:0000313" key="7">
    <source>
        <dbReference type="EMBL" id="TDO28932.1"/>
    </source>
</evidence>
<organism evidence="7 8">
    <name type="scientific">Sediminibacterium goheungense</name>
    <dbReference type="NCBI Taxonomy" id="1086393"/>
    <lineage>
        <taxon>Bacteria</taxon>
        <taxon>Pseudomonadati</taxon>
        <taxon>Bacteroidota</taxon>
        <taxon>Chitinophagia</taxon>
        <taxon>Chitinophagales</taxon>
        <taxon>Chitinophagaceae</taxon>
        <taxon>Sediminibacterium</taxon>
    </lineage>
</organism>
<feature type="transmembrane region" description="Helical" evidence="6">
    <location>
        <begin position="352"/>
        <end position="371"/>
    </location>
</feature>
<sequence>MSQPQKTFKPFVSPETNMKELTVKSILVGSLFGVIFGAATVYLALKAGLTVSASIPIAVIAITLGRKFLKTTILENNIIQTTGSAGESIAAGVAFTLPGFLFLSSPSSAEYFNYLTILILAIVGGLLGTLLMVPLRKALIVNEHDNLPYPEGTACGDVLKAGERGGDFAKTAFWGLGVAFVYALLQKVMHVIAETPFYATKQINKFFPSAKVSGEITPEYLGVGYIIGPRIAGVLVAGSVLSWLVFIPLLSTLVPADAIAVQLAKLGYLADIAKPGGKGGWDPVTHTFADYSAAIYYAYVRQVGAGTVAAGGIITLIKTLPTIVKSVKGSMASLRGGSGDTHTNVSRTDKDLSLKIVGLGSLALIAIISVIPSLPGDGFLQKILIGILVVLFGALFVTVSSRIVGLIGSSNNPISGMTIATVMGTSLIFLSLGWSGQAYEPLVLVVGGMICIAAANAGATSQDLKSGYIVGATPRNQQIALFVGAIVSSIVIGITVKFLDKPTTEMVQQGIQHAIGTEKYPAPQATLMATLIKGILSQNLDWQYVIVGMFLAVVMELCGIKSLSFAIGVYLPLATTLPIFIGGAIRGIVEGKQKKDKKEVSAEEEELSKGSLFATGLVAGGAVAGVVIAFITGTSGGEEFLKNISMEHGLVSSLSENGYFLLGTLFFALMGLILYRVAMKKAE</sequence>
<feature type="transmembrane region" description="Helical" evidence="6">
    <location>
        <begin position="479"/>
        <end position="499"/>
    </location>
</feature>
<dbReference type="AlphaFoldDB" id="A0A4R6J126"/>
<feature type="transmembrane region" description="Helical" evidence="6">
    <location>
        <begin position="51"/>
        <end position="69"/>
    </location>
</feature>
<dbReference type="InterPro" id="IPR045035">
    <property type="entry name" value="YSL-like"/>
</dbReference>
<keyword evidence="2" id="KW-0813">Transport</keyword>
<evidence type="ECO:0000256" key="2">
    <source>
        <dbReference type="ARBA" id="ARBA00022448"/>
    </source>
</evidence>
<keyword evidence="4 6" id="KW-1133">Transmembrane helix</keyword>
<feature type="transmembrane region" description="Helical" evidence="6">
    <location>
        <begin position="231"/>
        <end position="250"/>
    </location>
</feature>
<dbReference type="GO" id="GO:0035673">
    <property type="term" value="F:oligopeptide transmembrane transporter activity"/>
    <property type="evidence" value="ECO:0007669"/>
    <property type="project" value="InterPro"/>
</dbReference>
<dbReference type="Pfam" id="PF03169">
    <property type="entry name" value="OPT"/>
    <property type="match status" value="1"/>
</dbReference>
<dbReference type="GO" id="GO:0016020">
    <property type="term" value="C:membrane"/>
    <property type="evidence" value="ECO:0007669"/>
    <property type="project" value="UniProtKB-SubCell"/>
</dbReference>
<evidence type="ECO:0000256" key="6">
    <source>
        <dbReference type="SAM" id="Phobius"/>
    </source>
</evidence>
<feature type="transmembrane region" description="Helical" evidence="6">
    <location>
        <begin position="111"/>
        <end position="133"/>
    </location>
</feature>
<comment type="caution">
    <text evidence="7">The sequence shown here is derived from an EMBL/GenBank/DDBJ whole genome shotgun (WGS) entry which is preliminary data.</text>
</comment>
<dbReference type="RefSeq" id="WP_133473544.1">
    <property type="nucleotide sequence ID" value="NZ_SNWP01000010.1"/>
</dbReference>
<name>A0A4R6J126_9BACT</name>
<dbReference type="EMBL" id="SNWP01000010">
    <property type="protein sequence ID" value="TDO28932.1"/>
    <property type="molecule type" value="Genomic_DNA"/>
</dbReference>
<keyword evidence="3 6" id="KW-0812">Transmembrane</keyword>
<dbReference type="OrthoDB" id="9809340at2"/>
<feature type="transmembrane region" description="Helical" evidence="6">
    <location>
        <begin position="569"/>
        <end position="589"/>
    </location>
</feature>
<dbReference type="NCBIfam" id="TIGR00728">
    <property type="entry name" value="OPT_sfam"/>
    <property type="match status" value="1"/>
</dbReference>
<comment type="subcellular location">
    <subcellularLocation>
        <location evidence="1">Membrane</location>
        <topology evidence="1">Multi-pass membrane protein</topology>
    </subcellularLocation>
</comment>
<proteinExistence type="predicted"/>
<feature type="transmembrane region" description="Helical" evidence="6">
    <location>
        <begin position="21"/>
        <end position="45"/>
    </location>
</feature>
<feature type="transmembrane region" description="Helical" evidence="6">
    <location>
        <begin position="89"/>
        <end position="105"/>
    </location>
</feature>
<evidence type="ECO:0000313" key="8">
    <source>
        <dbReference type="Proteomes" id="UP000295741"/>
    </source>
</evidence>
<protein>
    <submittedName>
        <fullName evidence="7">Putative OPT family oligopeptide transporter</fullName>
    </submittedName>
</protein>
<feature type="transmembrane region" description="Helical" evidence="6">
    <location>
        <begin position="659"/>
        <end position="678"/>
    </location>
</feature>
<evidence type="ECO:0000256" key="4">
    <source>
        <dbReference type="ARBA" id="ARBA00022989"/>
    </source>
</evidence>
<evidence type="ECO:0000256" key="1">
    <source>
        <dbReference type="ARBA" id="ARBA00004141"/>
    </source>
</evidence>
<evidence type="ECO:0000256" key="5">
    <source>
        <dbReference type="ARBA" id="ARBA00023136"/>
    </source>
</evidence>
<reference evidence="7 8" key="1">
    <citation type="submission" date="2019-03" db="EMBL/GenBank/DDBJ databases">
        <title>Genomic Encyclopedia of Archaeal and Bacterial Type Strains, Phase II (KMG-II): from individual species to whole genera.</title>
        <authorList>
            <person name="Goeker M."/>
        </authorList>
    </citation>
    <scope>NUCLEOTIDE SEQUENCE [LARGE SCALE GENOMIC DNA]</scope>
    <source>
        <strain evidence="7 8">DSM 28323</strain>
    </source>
</reference>
<dbReference type="InterPro" id="IPR004813">
    <property type="entry name" value="OPT"/>
</dbReference>
<dbReference type="PANTHER" id="PTHR31645">
    <property type="entry name" value="OLIGOPEPTIDE TRANSPORTER YGL114W-RELATED"/>
    <property type="match status" value="1"/>
</dbReference>
<accession>A0A4R6J126</accession>
<keyword evidence="5 6" id="KW-0472">Membrane</keyword>
<feature type="transmembrane region" description="Helical" evidence="6">
    <location>
        <begin position="383"/>
        <end position="408"/>
    </location>
</feature>
<keyword evidence="8" id="KW-1185">Reference proteome</keyword>
<dbReference type="Proteomes" id="UP000295741">
    <property type="component" value="Unassembled WGS sequence"/>
</dbReference>
<feature type="transmembrane region" description="Helical" evidence="6">
    <location>
        <begin position="441"/>
        <end position="459"/>
    </location>
</feature>
<feature type="transmembrane region" description="Helical" evidence="6">
    <location>
        <begin position="610"/>
        <end position="631"/>
    </location>
</feature>
<dbReference type="PANTHER" id="PTHR31645:SF0">
    <property type="entry name" value="OLIGOPEPTIDE TRANSPORTER YGL114W-RELATED"/>
    <property type="match status" value="1"/>
</dbReference>